<dbReference type="EMBL" id="CAJOBJ010095855">
    <property type="protein sequence ID" value="CAF4564074.1"/>
    <property type="molecule type" value="Genomic_DNA"/>
</dbReference>
<accession>A0A815WDW9</accession>
<dbReference type="EMBL" id="CAJNOV010014221">
    <property type="protein sequence ID" value="CAF1542690.1"/>
    <property type="molecule type" value="Genomic_DNA"/>
</dbReference>
<feature type="transmembrane region" description="Helical" evidence="8">
    <location>
        <begin position="370"/>
        <end position="394"/>
    </location>
</feature>
<evidence type="ECO:0000313" key="12">
    <source>
        <dbReference type="EMBL" id="CAF2029065.1"/>
    </source>
</evidence>
<dbReference type="InterPro" id="IPR000560">
    <property type="entry name" value="His_Pase_clade-2"/>
</dbReference>
<organism evidence="11 15">
    <name type="scientific">Rotaria magnacalcarata</name>
    <dbReference type="NCBI Taxonomy" id="392030"/>
    <lineage>
        <taxon>Eukaryota</taxon>
        <taxon>Metazoa</taxon>
        <taxon>Spiralia</taxon>
        <taxon>Gnathifera</taxon>
        <taxon>Rotifera</taxon>
        <taxon>Eurotatoria</taxon>
        <taxon>Bdelloidea</taxon>
        <taxon>Philodinida</taxon>
        <taxon>Philodinidae</taxon>
        <taxon>Rotaria</taxon>
    </lineage>
</organism>
<evidence type="ECO:0000256" key="6">
    <source>
        <dbReference type="ARBA" id="ARBA00023157"/>
    </source>
</evidence>
<feature type="chain" id="PRO_5036229208" description="acid phosphatase" evidence="9">
    <location>
        <begin position="19"/>
        <end position="413"/>
    </location>
</feature>
<keyword evidence="8" id="KW-1133">Transmembrane helix</keyword>
<comment type="catalytic activity">
    <reaction evidence="1">
        <text>a phosphate monoester + H2O = an alcohol + phosphate</text>
        <dbReference type="Rhea" id="RHEA:15017"/>
        <dbReference type="ChEBI" id="CHEBI:15377"/>
        <dbReference type="ChEBI" id="CHEBI:30879"/>
        <dbReference type="ChEBI" id="CHEBI:43474"/>
        <dbReference type="ChEBI" id="CHEBI:67140"/>
        <dbReference type="EC" id="3.1.3.2"/>
    </reaction>
</comment>
<reference evidence="11" key="1">
    <citation type="submission" date="2021-02" db="EMBL/GenBank/DDBJ databases">
        <authorList>
            <person name="Nowell W R."/>
        </authorList>
    </citation>
    <scope>NUCLEOTIDE SEQUENCE</scope>
</reference>
<keyword evidence="8" id="KW-0812">Transmembrane</keyword>
<dbReference type="Gene3D" id="3.40.50.1240">
    <property type="entry name" value="Phosphoglycerate mutase-like"/>
    <property type="match status" value="1"/>
</dbReference>
<feature type="signal peptide" evidence="9">
    <location>
        <begin position="1"/>
        <end position="18"/>
    </location>
</feature>
<dbReference type="Proteomes" id="UP000676336">
    <property type="component" value="Unassembled WGS sequence"/>
</dbReference>
<evidence type="ECO:0000313" key="14">
    <source>
        <dbReference type="EMBL" id="CAF4564074.1"/>
    </source>
</evidence>
<keyword evidence="8" id="KW-0472">Membrane</keyword>
<dbReference type="InterPro" id="IPR029033">
    <property type="entry name" value="His_PPase_superfam"/>
</dbReference>
<protein>
    <recommendedName>
        <fullName evidence="3">acid phosphatase</fullName>
        <ecNumber evidence="3">3.1.3.2</ecNumber>
    </recommendedName>
</protein>
<keyword evidence="5" id="KW-0378">Hydrolase</keyword>
<comment type="caution">
    <text evidence="11">The sequence shown here is derived from an EMBL/GenBank/DDBJ whole genome shotgun (WGS) entry which is preliminary data.</text>
</comment>
<name>A0A815WDW9_9BILA</name>
<dbReference type="Proteomes" id="UP000663824">
    <property type="component" value="Unassembled WGS sequence"/>
</dbReference>
<evidence type="ECO:0000256" key="4">
    <source>
        <dbReference type="ARBA" id="ARBA00022729"/>
    </source>
</evidence>
<evidence type="ECO:0000256" key="7">
    <source>
        <dbReference type="ARBA" id="ARBA00023180"/>
    </source>
</evidence>
<evidence type="ECO:0000256" key="9">
    <source>
        <dbReference type="SAM" id="SignalP"/>
    </source>
</evidence>
<dbReference type="Proteomes" id="UP000663834">
    <property type="component" value="Unassembled WGS sequence"/>
</dbReference>
<dbReference type="PANTHER" id="PTHR11567:SF211">
    <property type="entry name" value="PROSTATIC ACID PHOSPHATASE"/>
    <property type="match status" value="1"/>
</dbReference>
<evidence type="ECO:0000256" key="5">
    <source>
        <dbReference type="ARBA" id="ARBA00022801"/>
    </source>
</evidence>
<dbReference type="CDD" id="cd07061">
    <property type="entry name" value="HP_HAP_like"/>
    <property type="match status" value="1"/>
</dbReference>
<evidence type="ECO:0000313" key="15">
    <source>
        <dbReference type="Proteomes" id="UP000663855"/>
    </source>
</evidence>
<dbReference type="EC" id="3.1.3.2" evidence="3"/>
<keyword evidence="7" id="KW-0325">Glycoprotein</keyword>
<dbReference type="EMBL" id="CAJNOW010001433">
    <property type="protein sequence ID" value="CAF1316987.1"/>
    <property type="molecule type" value="Genomic_DNA"/>
</dbReference>
<keyword evidence="6" id="KW-1015">Disulfide bond</keyword>
<evidence type="ECO:0000313" key="10">
    <source>
        <dbReference type="EMBL" id="CAF1316987.1"/>
    </source>
</evidence>
<dbReference type="EMBL" id="CAJOBI010002637">
    <property type="protein sequence ID" value="CAF3937487.1"/>
    <property type="molecule type" value="Genomic_DNA"/>
</dbReference>
<dbReference type="EMBL" id="CAJNRE010003805">
    <property type="protein sequence ID" value="CAF2029065.1"/>
    <property type="molecule type" value="Genomic_DNA"/>
</dbReference>
<gene>
    <name evidence="11" type="ORF">CJN711_LOCUS29826</name>
    <name evidence="14" type="ORF">GIL414_LOCUS37379</name>
    <name evidence="10" type="ORF">KQP761_LOCUS5549</name>
    <name evidence="12" type="ORF">MBJ925_LOCUS9755</name>
    <name evidence="13" type="ORF">SMN809_LOCUS8537</name>
</gene>
<dbReference type="AlphaFoldDB" id="A0A815WDW9"/>
<evidence type="ECO:0000256" key="1">
    <source>
        <dbReference type="ARBA" id="ARBA00000032"/>
    </source>
</evidence>
<sequence>MRESVIIIFLISLNQIYGEQMELIAGHVLFRHGDRTPITTYPTDPMKETDWPNGFGQLTNNGIEQHHRLGKYLRGRYGSILSLNYTASEIHVRSTDYDRTLMSAQSNLVGLYRLYNISDDKMPIQPIPIHTVPTNEDFLLGLNDCPRYEQIEKEVYESDEFKNMNTYYEDFFKQLKIWTGISNITMYNAWDIADTIYIEQIYNKTPSWANESVQKTLSDINDASFHFLYLNNDSKRIRGGPLIQDICMNMNNSTREQTYRKVKMYSAHDTTISATLAFLGINYPHQPKYASALFLDLYKQNSTYYVKVEYLNVTDSNKAYPYLLNGCSAFECPLETFTAIYQPRFPASVEVECTKKVPPTPPNNANNKKLTVILCTIVFVLGILIVGTFGYFYCRKRERDAPLLSNGSFSQIA</sequence>
<evidence type="ECO:0000256" key="8">
    <source>
        <dbReference type="SAM" id="Phobius"/>
    </source>
</evidence>
<dbReference type="SUPFAM" id="SSF53254">
    <property type="entry name" value="Phosphoglycerate mutase-like"/>
    <property type="match status" value="1"/>
</dbReference>
<evidence type="ECO:0000313" key="11">
    <source>
        <dbReference type="EMBL" id="CAF1542690.1"/>
    </source>
</evidence>
<comment type="similarity">
    <text evidence="2">Belongs to the histidine acid phosphatase family.</text>
</comment>
<dbReference type="Pfam" id="PF00328">
    <property type="entry name" value="His_Phos_2"/>
    <property type="match status" value="1"/>
</dbReference>
<dbReference type="Proteomes" id="UP000663855">
    <property type="component" value="Unassembled WGS sequence"/>
</dbReference>
<evidence type="ECO:0000313" key="13">
    <source>
        <dbReference type="EMBL" id="CAF3937487.1"/>
    </source>
</evidence>
<proteinExistence type="inferred from homology"/>
<dbReference type="InterPro" id="IPR050645">
    <property type="entry name" value="Histidine_acid_phosphatase"/>
</dbReference>
<keyword evidence="4 9" id="KW-0732">Signal</keyword>
<dbReference type="GO" id="GO:0003993">
    <property type="term" value="F:acid phosphatase activity"/>
    <property type="evidence" value="ECO:0007669"/>
    <property type="project" value="UniProtKB-EC"/>
</dbReference>
<dbReference type="OrthoDB" id="258392at2759"/>
<evidence type="ECO:0000256" key="2">
    <source>
        <dbReference type="ARBA" id="ARBA00005375"/>
    </source>
</evidence>
<dbReference type="Proteomes" id="UP000681720">
    <property type="component" value="Unassembled WGS sequence"/>
</dbReference>
<dbReference type="PANTHER" id="PTHR11567">
    <property type="entry name" value="ACID PHOSPHATASE-RELATED"/>
    <property type="match status" value="1"/>
</dbReference>
<evidence type="ECO:0000256" key="3">
    <source>
        <dbReference type="ARBA" id="ARBA00012646"/>
    </source>
</evidence>